<organism evidence="2 3">
    <name type="scientific">Lophiostoma macrostomum CBS 122681</name>
    <dbReference type="NCBI Taxonomy" id="1314788"/>
    <lineage>
        <taxon>Eukaryota</taxon>
        <taxon>Fungi</taxon>
        <taxon>Dikarya</taxon>
        <taxon>Ascomycota</taxon>
        <taxon>Pezizomycotina</taxon>
        <taxon>Dothideomycetes</taxon>
        <taxon>Pleosporomycetidae</taxon>
        <taxon>Pleosporales</taxon>
        <taxon>Lophiostomataceae</taxon>
        <taxon>Lophiostoma</taxon>
    </lineage>
</organism>
<reference evidence="2" key="1">
    <citation type="journal article" date="2020" name="Stud. Mycol.">
        <title>101 Dothideomycetes genomes: a test case for predicting lifestyles and emergence of pathogens.</title>
        <authorList>
            <person name="Haridas S."/>
            <person name="Albert R."/>
            <person name="Binder M."/>
            <person name="Bloem J."/>
            <person name="Labutti K."/>
            <person name="Salamov A."/>
            <person name="Andreopoulos B."/>
            <person name="Baker S."/>
            <person name="Barry K."/>
            <person name="Bills G."/>
            <person name="Bluhm B."/>
            <person name="Cannon C."/>
            <person name="Castanera R."/>
            <person name="Culley D."/>
            <person name="Daum C."/>
            <person name="Ezra D."/>
            <person name="Gonzalez J."/>
            <person name="Henrissat B."/>
            <person name="Kuo A."/>
            <person name="Liang C."/>
            <person name="Lipzen A."/>
            <person name="Lutzoni F."/>
            <person name="Magnuson J."/>
            <person name="Mondo S."/>
            <person name="Nolan M."/>
            <person name="Ohm R."/>
            <person name="Pangilinan J."/>
            <person name="Park H.-J."/>
            <person name="Ramirez L."/>
            <person name="Alfaro M."/>
            <person name="Sun H."/>
            <person name="Tritt A."/>
            <person name="Yoshinaga Y."/>
            <person name="Zwiers L.-H."/>
            <person name="Turgeon B."/>
            <person name="Goodwin S."/>
            <person name="Spatafora J."/>
            <person name="Crous P."/>
            <person name="Grigoriev I."/>
        </authorList>
    </citation>
    <scope>NUCLEOTIDE SEQUENCE</scope>
    <source>
        <strain evidence="2">CBS 122681</strain>
    </source>
</reference>
<dbReference type="AlphaFoldDB" id="A0A6A6SPC8"/>
<proteinExistence type="predicted"/>
<feature type="compositionally biased region" description="Basic and acidic residues" evidence="1">
    <location>
        <begin position="47"/>
        <end position="60"/>
    </location>
</feature>
<keyword evidence="3" id="KW-1185">Reference proteome</keyword>
<gene>
    <name evidence="2" type="ORF">K491DRAFT_683596</name>
</gene>
<evidence type="ECO:0000313" key="2">
    <source>
        <dbReference type="EMBL" id="KAF2649716.1"/>
    </source>
</evidence>
<feature type="compositionally biased region" description="Polar residues" evidence="1">
    <location>
        <begin position="25"/>
        <end position="45"/>
    </location>
</feature>
<name>A0A6A6SPC8_9PLEO</name>
<feature type="compositionally biased region" description="Basic and acidic residues" evidence="1">
    <location>
        <begin position="7"/>
        <end position="19"/>
    </location>
</feature>
<sequence>MPSQADDDNKDKGKYRYEPYAKPSPSRQGPATQSSSRMSIPNLLNNEEDKSPSPNDKEGPRPQSPPGTPYTPPGVSPTLENVRQHLMREWDFFWAPLKERSSRCDNWDEISGTTLALYMKLGTFGFRMPADVWTQTRLRASLTTEEGEELRKYTRKLKNPYYGAKRYSLPTEIVYRFDPFTPFEWPSDADKEKFRKGKAVNDKIMDENGKRNKQKERALEASDKRDLTWFDTKMNGRGKVLPGWYVREVDHEDLRDPWIAMMEDAPSSVQG</sequence>
<evidence type="ECO:0000313" key="3">
    <source>
        <dbReference type="Proteomes" id="UP000799324"/>
    </source>
</evidence>
<protein>
    <submittedName>
        <fullName evidence="2">Uncharacterized protein</fullName>
    </submittedName>
</protein>
<feature type="region of interest" description="Disordered" evidence="1">
    <location>
        <begin position="1"/>
        <end position="78"/>
    </location>
</feature>
<dbReference type="EMBL" id="MU004481">
    <property type="protein sequence ID" value="KAF2649716.1"/>
    <property type="molecule type" value="Genomic_DNA"/>
</dbReference>
<evidence type="ECO:0000256" key="1">
    <source>
        <dbReference type="SAM" id="MobiDB-lite"/>
    </source>
</evidence>
<accession>A0A6A6SPC8</accession>
<dbReference type="Proteomes" id="UP000799324">
    <property type="component" value="Unassembled WGS sequence"/>
</dbReference>
<feature type="compositionally biased region" description="Pro residues" evidence="1">
    <location>
        <begin position="62"/>
        <end position="75"/>
    </location>
</feature>